<dbReference type="HOGENOM" id="CLU_3279809_0_0_1"/>
<sequence length="41" mass="5039">MNDRINDAKIVECHFDDTRKYFEESVDYQCYYIESHQLVGY</sequence>
<gene>
    <name evidence="1" type="ORF">THOM_2978</name>
</gene>
<protein>
    <submittedName>
        <fullName evidence="1">Uncharacterized protein</fullName>
    </submittedName>
</protein>
<proteinExistence type="predicted"/>
<evidence type="ECO:0000313" key="1">
    <source>
        <dbReference type="EMBL" id="ELQ74083.1"/>
    </source>
</evidence>
<evidence type="ECO:0000313" key="2">
    <source>
        <dbReference type="Proteomes" id="UP000011185"/>
    </source>
</evidence>
<dbReference type="Proteomes" id="UP000011185">
    <property type="component" value="Unassembled WGS sequence"/>
</dbReference>
<reference evidence="1 2" key="1">
    <citation type="journal article" date="2012" name="PLoS Pathog.">
        <title>The genome of the obligate intracellular parasite Trachipleistophora hominis: new insights into microsporidian genome dynamics and reductive evolution.</title>
        <authorList>
            <person name="Heinz E."/>
            <person name="Williams T.A."/>
            <person name="Nakjang S."/>
            <person name="Noel C.J."/>
            <person name="Swan D.C."/>
            <person name="Goldberg A.V."/>
            <person name="Harris S.R."/>
            <person name="Weinmaier T."/>
            <person name="Markert S."/>
            <person name="Becher D."/>
            <person name="Bernhardt J."/>
            <person name="Dagan T."/>
            <person name="Hacker C."/>
            <person name="Lucocq J.M."/>
            <person name="Schweder T."/>
            <person name="Rattei T."/>
            <person name="Hall N."/>
            <person name="Hirt R.P."/>
            <person name="Embley T.M."/>
        </authorList>
    </citation>
    <scope>NUCLEOTIDE SEQUENCE [LARGE SCALE GENOMIC DNA]</scope>
</reference>
<dbReference type="AlphaFoldDB" id="L7JRI6"/>
<accession>L7JRI6</accession>
<dbReference type="VEuPathDB" id="MicrosporidiaDB:THOM_2978"/>
<dbReference type="EMBL" id="JH994077">
    <property type="protein sequence ID" value="ELQ74083.1"/>
    <property type="molecule type" value="Genomic_DNA"/>
</dbReference>
<name>L7JRI6_TRAHO</name>
<dbReference type="InParanoid" id="L7JRI6"/>
<keyword evidence="2" id="KW-1185">Reference proteome</keyword>
<organism evidence="1 2">
    <name type="scientific">Trachipleistophora hominis</name>
    <name type="common">Microsporidian parasite</name>
    <dbReference type="NCBI Taxonomy" id="72359"/>
    <lineage>
        <taxon>Eukaryota</taxon>
        <taxon>Fungi</taxon>
        <taxon>Fungi incertae sedis</taxon>
        <taxon>Microsporidia</taxon>
        <taxon>Pleistophoridae</taxon>
        <taxon>Trachipleistophora</taxon>
    </lineage>
</organism>